<feature type="domain" description="LUD" evidence="1">
    <location>
        <begin position="40"/>
        <end position="212"/>
    </location>
</feature>
<evidence type="ECO:0000259" key="1">
    <source>
        <dbReference type="Pfam" id="PF02589"/>
    </source>
</evidence>
<organism evidence="2 3">
    <name type="scientific">Gallaecimonas pentaromativorans</name>
    <dbReference type="NCBI Taxonomy" id="584787"/>
    <lineage>
        <taxon>Bacteria</taxon>
        <taxon>Pseudomonadati</taxon>
        <taxon>Pseudomonadota</taxon>
        <taxon>Gammaproteobacteria</taxon>
        <taxon>Enterobacterales</taxon>
        <taxon>Gallaecimonadaceae</taxon>
        <taxon>Gallaecimonas</taxon>
    </lineage>
</organism>
<gene>
    <name evidence="2" type="ORF">EDC28_1072</name>
</gene>
<keyword evidence="3" id="KW-1185">Reference proteome</keyword>
<proteinExistence type="predicted"/>
<dbReference type="STRING" id="584787.GCA_001247655_01283"/>
<name>A0A3N1P9J3_9GAMM</name>
<protein>
    <submittedName>
        <fullName evidence="2">L-lactate dehydrogenase complex protein LldG</fullName>
    </submittedName>
</protein>
<dbReference type="InterPro" id="IPR003741">
    <property type="entry name" value="LUD_dom"/>
</dbReference>
<evidence type="ECO:0000313" key="3">
    <source>
        <dbReference type="Proteomes" id="UP000268033"/>
    </source>
</evidence>
<dbReference type="PANTHER" id="PTHR43682:SF1">
    <property type="entry name" value="LACTATE UTILIZATION PROTEIN C"/>
    <property type="match status" value="1"/>
</dbReference>
<accession>A0A3N1P9J3</accession>
<sequence length="215" mass="22880">MSEAKNRILARLRQVNPSAPERPEQPYAPYLGEDAPARLARFCSRLEAAHAEVVRCPQQSLAAQLQAMVKGASLTRLLAGNDGPFSAAISQAGGSRLSCFDKPMSEFKAVLFTDVDAGISQAWGAIADTGTLVLWTGPNEPRSLSLVPPVSIIIVAASAIMDNFAQLLAKPQCRQGLPTNLLLVSGPSKTADIQQTLAYGAHGPRQLYVVVVEDC</sequence>
<dbReference type="SUPFAM" id="SSF100950">
    <property type="entry name" value="NagB/RpiA/CoA transferase-like"/>
    <property type="match status" value="1"/>
</dbReference>
<dbReference type="PANTHER" id="PTHR43682">
    <property type="entry name" value="LACTATE UTILIZATION PROTEIN C"/>
    <property type="match status" value="1"/>
</dbReference>
<reference evidence="2 3" key="1">
    <citation type="submission" date="2018-11" db="EMBL/GenBank/DDBJ databases">
        <title>Genomic Encyclopedia of Type Strains, Phase IV (KMG-IV): sequencing the most valuable type-strain genomes for metagenomic binning, comparative biology and taxonomic classification.</title>
        <authorList>
            <person name="Goeker M."/>
        </authorList>
    </citation>
    <scope>NUCLEOTIDE SEQUENCE [LARGE SCALE GENOMIC DNA]</scope>
    <source>
        <strain evidence="2 3">DSM 21945</strain>
    </source>
</reference>
<dbReference type="Gene3D" id="3.40.50.10420">
    <property type="entry name" value="NagB/RpiA/CoA transferase-like"/>
    <property type="match status" value="1"/>
</dbReference>
<dbReference type="EMBL" id="RJUL01000007">
    <property type="protein sequence ID" value="ROQ24121.1"/>
    <property type="molecule type" value="Genomic_DNA"/>
</dbReference>
<dbReference type="AlphaFoldDB" id="A0A3N1P9J3"/>
<dbReference type="InterPro" id="IPR024185">
    <property type="entry name" value="FTHF_cligase-like_sf"/>
</dbReference>
<comment type="caution">
    <text evidence="2">The sequence shown here is derived from an EMBL/GenBank/DDBJ whole genome shotgun (WGS) entry which is preliminary data.</text>
</comment>
<dbReference type="InterPro" id="IPR037171">
    <property type="entry name" value="NagB/RpiA_transferase-like"/>
</dbReference>
<dbReference type="Proteomes" id="UP000268033">
    <property type="component" value="Unassembled WGS sequence"/>
</dbReference>
<dbReference type="Pfam" id="PF02589">
    <property type="entry name" value="LUD_dom"/>
    <property type="match status" value="1"/>
</dbReference>
<evidence type="ECO:0000313" key="2">
    <source>
        <dbReference type="EMBL" id="ROQ24121.1"/>
    </source>
</evidence>
<dbReference type="RefSeq" id="WP_123421913.1">
    <property type="nucleotide sequence ID" value="NZ_RJUL01000007.1"/>
</dbReference>